<dbReference type="SMART" id="SM00563">
    <property type="entry name" value="PlsC"/>
    <property type="match status" value="1"/>
</dbReference>
<dbReference type="SUPFAM" id="SSF69593">
    <property type="entry name" value="Glycerol-3-phosphate (1)-acyltransferase"/>
    <property type="match status" value="1"/>
</dbReference>
<dbReference type="InterPro" id="IPR002123">
    <property type="entry name" value="Plipid/glycerol_acylTrfase"/>
</dbReference>
<dbReference type="EMBL" id="BIFS01000001">
    <property type="protein sequence ID" value="GCE18063.1"/>
    <property type="molecule type" value="Genomic_DNA"/>
</dbReference>
<evidence type="ECO:0000259" key="4">
    <source>
        <dbReference type="SMART" id="SM00563"/>
    </source>
</evidence>
<sequence>MKQDMDATETKAAAPIKGEPKKKPEKNLYEPYSTPRVLYEMIRFLAKAVFFLAARVHLRGRYNVPKKGPYIIAANHLSWTDIPLVPAYIPGKVVYMAKEESFYSKVGWLVRFLGAFPVKRGEGDRQAIRAAQEQLKQKKVFIIFPEGTRSKNHALGKAHAGLGMIALRSGVPVIPVAIWGSENALKKFGAHVTISYGEPILLKPKGNKITREDIADATNEVMKRIAEMMPERYRGEYADLAATPPVDITSVN</sequence>
<feature type="compositionally biased region" description="Basic and acidic residues" evidence="3">
    <location>
        <begin position="18"/>
        <end position="27"/>
    </location>
</feature>
<evidence type="ECO:0000256" key="1">
    <source>
        <dbReference type="ARBA" id="ARBA00022679"/>
    </source>
</evidence>
<keyword evidence="6" id="KW-1185">Reference proteome</keyword>
<protein>
    <submittedName>
        <fullName evidence="5">1-acyl-sn-glycerol-3-phosphate acyltransferase</fullName>
    </submittedName>
</protein>
<accession>A0A402AG82</accession>
<name>A0A402AG82_9CHLR</name>
<keyword evidence="1 5" id="KW-0808">Transferase</keyword>
<dbReference type="OrthoDB" id="9803035at2"/>
<dbReference type="CDD" id="cd07989">
    <property type="entry name" value="LPLAT_AGPAT-like"/>
    <property type="match status" value="1"/>
</dbReference>
<proteinExistence type="predicted"/>
<dbReference type="RefSeq" id="WP_126549659.1">
    <property type="nucleotide sequence ID" value="NZ_BIFS01000001.1"/>
</dbReference>
<dbReference type="AlphaFoldDB" id="A0A402AG82"/>
<dbReference type="Proteomes" id="UP000287188">
    <property type="component" value="Unassembled WGS sequence"/>
</dbReference>
<dbReference type="GO" id="GO:0003841">
    <property type="term" value="F:1-acylglycerol-3-phosphate O-acyltransferase activity"/>
    <property type="evidence" value="ECO:0007669"/>
    <property type="project" value="TreeGrafter"/>
</dbReference>
<gene>
    <name evidence="5" type="ORF">KDK_18630</name>
</gene>
<feature type="region of interest" description="Disordered" evidence="3">
    <location>
        <begin position="1"/>
        <end position="27"/>
    </location>
</feature>
<evidence type="ECO:0000256" key="3">
    <source>
        <dbReference type="SAM" id="MobiDB-lite"/>
    </source>
</evidence>
<dbReference type="PANTHER" id="PTHR10434">
    <property type="entry name" value="1-ACYL-SN-GLYCEROL-3-PHOSPHATE ACYLTRANSFERASE"/>
    <property type="match status" value="1"/>
</dbReference>
<feature type="domain" description="Phospholipid/glycerol acyltransferase" evidence="4">
    <location>
        <begin position="70"/>
        <end position="181"/>
    </location>
</feature>
<dbReference type="Pfam" id="PF01553">
    <property type="entry name" value="Acyltransferase"/>
    <property type="match status" value="1"/>
</dbReference>
<evidence type="ECO:0000313" key="5">
    <source>
        <dbReference type="EMBL" id="GCE18063.1"/>
    </source>
</evidence>
<evidence type="ECO:0000256" key="2">
    <source>
        <dbReference type="ARBA" id="ARBA00023315"/>
    </source>
</evidence>
<keyword evidence="2 5" id="KW-0012">Acyltransferase</keyword>
<organism evidence="5 6">
    <name type="scientific">Dictyobacter kobayashii</name>
    <dbReference type="NCBI Taxonomy" id="2014872"/>
    <lineage>
        <taxon>Bacteria</taxon>
        <taxon>Bacillati</taxon>
        <taxon>Chloroflexota</taxon>
        <taxon>Ktedonobacteria</taxon>
        <taxon>Ktedonobacterales</taxon>
        <taxon>Dictyobacteraceae</taxon>
        <taxon>Dictyobacter</taxon>
    </lineage>
</organism>
<dbReference type="PANTHER" id="PTHR10434:SF11">
    <property type="entry name" value="1-ACYL-SN-GLYCEROL-3-PHOSPHATE ACYLTRANSFERASE"/>
    <property type="match status" value="1"/>
</dbReference>
<dbReference type="GO" id="GO:0006654">
    <property type="term" value="P:phosphatidic acid biosynthetic process"/>
    <property type="evidence" value="ECO:0007669"/>
    <property type="project" value="TreeGrafter"/>
</dbReference>
<evidence type="ECO:0000313" key="6">
    <source>
        <dbReference type="Proteomes" id="UP000287188"/>
    </source>
</evidence>
<reference evidence="6" key="1">
    <citation type="submission" date="2018-12" db="EMBL/GenBank/DDBJ databases">
        <title>Tengunoibacter tsumagoiensis gen. nov., sp. nov., Dictyobacter kobayashii sp. nov., D. alpinus sp. nov., and D. joshuensis sp. nov. and description of Dictyobacteraceae fam. nov. within the order Ktedonobacterales isolated from Tengu-no-mugimeshi.</title>
        <authorList>
            <person name="Wang C.M."/>
            <person name="Zheng Y."/>
            <person name="Sakai Y."/>
            <person name="Toyoda A."/>
            <person name="Minakuchi Y."/>
            <person name="Abe K."/>
            <person name="Yokota A."/>
            <person name="Yabe S."/>
        </authorList>
    </citation>
    <scope>NUCLEOTIDE SEQUENCE [LARGE SCALE GENOMIC DNA]</scope>
    <source>
        <strain evidence="6">Uno11</strain>
    </source>
</reference>
<comment type="caution">
    <text evidence="5">The sequence shown here is derived from an EMBL/GenBank/DDBJ whole genome shotgun (WGS) entry which is preliminary data.</text>
</comment>